<gene>
    <name evidence="2" type="ORF">HMPREF9441_00834</name>
</gene>
<evidence type="ECO:0000256" key="1">
    <source>
        <dbReference type="SAM" id="MobiDB-lite"/>
    </source>
</evidence>
<evidence type="ECO:0000313" key="2">
    <source>
        <dbReference type="EMBL" id="EHH01171.1"/>
    </source>
</evidence>
<name>G5SNA5_9BACT</name>
<dbReference type="HOGENOM" id="CLU_3202992_0_0_10"/>
<accession>G5SNA5</accession>
<evidence type="ECO:0000313" key="3">
    <source>
        <dbReference type="Proteomes" id="UP000003598"/>
    </source>
</evidence>
<dbReference type="AlphaFoldDB" id="G5SNA5"/>
<keyword evidence="3" id="KW-1185">Reference proteome</keyword>
<feature type="region of interest" description="Disordered" evidence="1">
    <location>
        <begin position="1"/>
        <end position="21"/>
    </location>
</feature>
<protein>
    <submittedName>
        <fullName evidence="2">Uncharacterized protein</fullName>
    </submittedName>
</protein>
<dbReference type="STRING" id="762968.HMPREF9441_00834"/>
<sequence length="45" mass="5069">MTDGAWQKAAHRSAPNGKSISGERFSNLLRLIFHLTDKNFRPIAD</sequence>
<dbReference type="EMBL" id="AFFY01000015">
    <property type="protein sequence ID" value="EHH01171.1"/>
    <property type="molecule type" value="Genomic_DNA"/>
</dbReference>
<proteinExistence type="predicted"/>
<comment type="caution">
    <text evidence="2">The sequence shown here is derived from an EMBL/GenBank/DDBJ whole genome shotgun (WGS) entry which is preliminary data.</text>
</comment>
<dbReference type="Proteomes" id="UP000003598">
    <property type="component" value="Unassembled WGS sequence"/>
</dbReference>
<organism evidence="2 3">
    <name type="scientific">Paraprevotella clara YIT 11840</name>
    <dbReference type="NCBI Taxonomy" id="762968"/>
    <lineage>
        <taxon>Bacteria</taxon>
        <taxon>Pseudomonadati</taxon>
        <taxon>Bacteroidota</taxon>
        <taxon>Bacteroidia</taxon>
        <taxon>Bacteroidales</taxon>
        <taxon>Prevotellaceae</taxon>
        <taxon>Paraprevotella</taxon>
    </lineage>
</organism>
<reference evidence="2 3" key="1">
    <citation type="submission" date="2011-03" db="EMBL/GenBank/DDBJ databases">
        <authorList>
            <person name="Weinstock G."/>
            <person name="Sodergren E."/>
            <person name="Clifton S."/>
            <person name="Fulton L."/>
            <person name="Fulton B."/>
            <person name="Courtney L."/>
            <person name="Fronick C."/>
            <person name="Harrison M."/>
            <person name="Strong C."/>
            <person name="Farmer C."/>
            <person name="Delahaunty K."/>
            <person name="Markovic C."/>
            <person name="Hall O."/>
            <person name="Minx P."/>
            <person name="Tomlinson C."/>
            <person name="Mitreva M."/>
            <person name="Hou S."/>
            <person name="Chen J."/>
            <person name="Wollam A."/>
            <person name="Pepin K.H."/>
            <person name="Johnson M."/>
            <person name="Bhonagiri V."/>
            <person name="Zhang X."/>
            <person name="Suruliraj S."/>
            <person name="Warren W."/>
            <person name="Chinwalla A."/>
            <person name="Mardis E.R."/>
            <person name="Wilson R.K."/>
        </authorList>
    </citation>
    <scope>NUCLEOTIDE SEQUENCE [LARGE SCALE GENOMIC DNA]</scope>
    <source>
        <strain evidence="2 3">YIT 11840</strain>
    </source>
</reference>